<keyword evidence="2" id="KW-1133">Transmembrane helix</keyword>
<sequence>MNPPGGFWLDSRDGHTGGDPILLTTHAGRYKVFFAFNSLALVTSVVVIVMVLTRHPSSAVHKHHALEAAMILDLLSLMAAYAVGCGRDVNASVRVIALAGGLLVCVVIHIVFFTLKTRRREKPELLKKKRKLLLLFAILVVTITYQAGLAPPGGFWLDDDGGHAAGYAALSPATTLAVTPPSSIATRRASCPRCNEQPQPQPQPHEGGEDIDKDEPQLQEGGGDIDEEEPQPQEGGDETEDSGEEPQPQPQPQEQEAEEDVDRETARYTTRKYLMVVSILGASVTYQAGLIPPGGVWPDTNSSSNDGHAAGDPVLQDSNKRRYSLFFYSNPVSFLASVVVICLLQLDEPLYMFARKRKGQLRDVGGATTSPPSKSDELLRVALSTILLALVGLLFAYASGCARRWETFGYVVVLLVAVLLYIAIHVLCNTSGSGSGGGSSYYTDRQADAIAMKRTRREGRRKLRSKTMFYQKGFPLLCISKQPTPIQGSLGRIAHQAQEKKEKKQMPTTAARQSSDDPPPLHPPETNHHNPRLQTTAYQAAPPTASIPPPQEGIRRRRHCCPDMS</sequence>
<feature type="domain" description="PGG" evidence="3">
    <location>
        <begin position="269"/>
        <end position="402"/>
    </location>
</feature>
<feature type="compositionally biased region" description="Basic and acidic residues" evidence="1">
    <location>
        <begin position="206"/>
        <end position="216"/>
    </location>
</feature>
<protein>
    <recommendedName>
        <fullName evidence="3">PGG domain-containing protein</fullName>
    </recommendedName>
</protein>
<keyword evidence="2" id="KW-0472">Membrane</keyword>
<feature type="region of interest" description="Disordered" evidence="1">
    <location>
        <begin position="493"/>
        <end position="565"/>
    </location>
</feature>
<evidence type="ECO:0000256" key="1">
    <source>
        <dbReference type="SAM" id="MobiDB-lite"/>
    </source>
</evidence>
<reference evidence="4" key="1">
    <citation type="submission" date="2015-06" db="UniProtKB">
        <authorList>
            <consortium name="EnsemblPlants"/>
        </authorList>
    </citation>
    <scope>IDENTIFICATION</scope>
</reference>
<feature type="transmembrane region" description="Helical" evidence="2">
    <location>
        <begin position="378"/>
        <end position="396"/>
    </location>
</feature>
<feature type="compositionally biased region" description="Acidic residues" evidence="1">
    <location>
        <begin position="223"/>
        <end position="244"/>
    </location>
</feature>
<feature type="compositionally biased region" description="Low complexity" evidence="1">
    <location>
        <begin position="534"/>
        <end position="544"/>
    </location>
</feature>
<evidence type="ECO:0000256" key="2">
    <source>
        <dbReference type="SAM" id="Phobius"/>
    </source>
</evidence>
<accession>M8CTV7</accession>
<feature type="transmembrane region" description="Helical" evidence="2">
    <location>
        <begin position="95"/>
        <end position="112"/>
    </location>
</feature>
<feature type="transmembrane region" description="Helical" evidence="2">
    <location>
        <begin position="65"/>
        <end position="83"/>
    </location>
</feature>
<name>M8CTV7_AEGTA</name>
<evidence type="ECO:0000259" key="3">
    <source>
        <dbReference type="Pfam" id="PF13962"/>
    </source>
</evidence>
<feature type="domain" description="PGG" evidence="3">
    <location>
        <begin position="126"/>
        <end position="171"/>
    </location>
</feature>
<feature type="transmembrane region" description="Helical" evidence="2">
    <location>
        <begin position="161"/>
        <end position="179"/>
    </location>
</feature>
<keyword evidence="2" id="KW-0812">Transmembrane</keyword>
<dbReference type="PANTHER" id="PTHR24177">
    <property type="entry name" value="CASKIN"/>
    <property type="match status" value="1"/>
</dbReference>
<feature type="transmembrane region" description="Helical" evidence="2">
    <location>
        <begin position="32"/>
        <end position="53"/>
    </location>
</feature>
<dbReference type="PANTHER" id="PTHR24177:SF430">
    <property type="entry name" value="OS06G0295000 PROTEIN"/>
    <property type="match status" value="1"/>
</dbReference>
<feature type="transmembrane region" description="Helical" evidence="2">
    <location>
        <begin position="408"/>
        <end position="427"/>
    </location>
</feature>
<dbReference type="InterPro" id="IPR026961">
    <property type="entry name" value="PGG_dom"/>
</dbReference>
<feature type="region of interest" description="Disordered" evidence="1">
    <location>
        <begin position="179"/>
        <end position="264"/>
    </location>
</feature>
<dbReference type="Pfam" id="PF13962">
    <property type="entry name" value="PGG"/>
    <property type="match status" value="3"/>
</dbReference>
<feature type="transmembrane region" description="Helical" evidence="2">
    <location>
        <begin position="325"/>
        <end position="346"/>
    </location>
</feature>
<dbReference type="AlphaFoldDB" id="M8CTV7"/>
<feature type="transmembrane region" description="Helical" evidence="2">
    <location>
        <begin position="132"/>
        <end position="149"/>
    </location>
</feature>
<evidence type="ECO:0000313" key="4">
    <source>
        <dbReference type="EnsemblPlants" id="EMT31052"/>
    </source>
</evidence>
<organism evidence="4">
    <name type="scientific">Aegilops tauschii</name>
    <name type="common">Tausch's goatgrass</name>
    <name type="synonym">Aegilops squarrosa</name>
    <dbReference type="NCBI Taxonomy" id="37682"/>
    <lineage>
        <taxon>Eukaryota</taxon>
        <taxon>Viridiplantae</taxon>
        <taxon>Streptophyta</taxon>
        <taxon>Embryophyta</taxon>
        <taxon>Tracheophyta</taxon>
        <taxon>Spermatophyta</taxon>
        <taxon>Magnoliopsida</taxon>
        <taxon>Liliopsida</taxon>
        <taxon>Poales</taxon>
        <taxon>Poaceae</taxon>
        <taxon>BOP clade</taxon>
        <taxon>Pooideae</taxon>
        <taxon>Triticodae</taxon>
        <taxon>Triticeae</taxon>
        <taxon>Triticinae</taxon>
        <taxon>Aegilops</taxon>
    </lineage>
</organism>
<dbReference type="EnsemblPlants" id="EMT31052">
    <property type="protein sequence ID" value="EMT31052"/>
    <property type="gene ID" value="F775_17560"/>
</dbReference>
<dbReference type="GO" id="GO:0016020">
    <property type="term" value="C:membrane"/>
    <property type="evidence" value="ECO:0007669"/>
    <property type="project" value="TreeGrafter"/>
</dbReference>
<proteinExistence type="predicted"/>
<feature type="domain" description="PGG" evidence="3">
    <location>
        <begin position="1"/>
        <end position="85"/>
    </location>
</feature>